<evidence type="ECO:0000313" key="2">
    <source>
        <dbReference type="EMBL" id="MBT1541833.1"/>
    </source>
</evidence>
<organism evidence="2 3">
    <name type="scientific">Curtobacterium flaccumfaciens pv. flaccumfaciens</name>
    <dbReference type="NCBI Taxonomy" id="138532"/>
    <lineage>
        <taxon>Bacteria</taxon>
        <taxon>Bacillati</taxon>
        <taxon>Actinomycetota</taxon>
        <taxon>Actinomycetes</taxon>
        <taxon>Micrococcales</taxon>
        <taxon>Microbacteriaceae</taxon>
        <taxon>Curtobacterium</taxon>
    </lineage>
</organism>
<gene>
    <name evidence="2" type="ORF">KK103_08680</name>
</gene>
<protein>
    <submittedName>
        <fullName evidence="2">DUF4126 family protein</fullName>
    </submittedName>
</protein>
<reference evidence="2" key="1">
    <citation type="submission" date="2021-05" db="EMBL/GenBank/DDBJ databases">
        <title>Whole genome sequence of Curtobacterium flaccumfaciens pv. flaccumfaciens strain CFBP 3417.</title>
        <authorList>
            <person name="Osdaghi E."/>
            <person name="Taghouti G."/>
            <person name="Portier P."/>
            <person name="Fazliarab A."/>
            <person name="Taghavi S.M."/>
            <person name="Briand M."/>
            <person name="Le-Saux M."/>
            <person name="Jacques M.-A."/>
        </authorList>
    </citation>
    <scope>NUCLEOTIDE SEQUENCE</scope>
    <source>
        <strain evidence="2">CFBP 3417</strain>
    </source>
</reference>
<dbReference type="Pfam" id="PF13548">
    <property type="entry name" value="DUF4126"/>
    <property type="match status" value="1"/>
</dbReference>
<feature type="domain" description="DUF4126" evidence="1">
    <location>
        <begin position="13"/>
        <end position="158"/>
    </location>
</feature>
<dbReference type="RefSeq" id="WP_042539939.1">
    <property type="nucleotide sequence ID" value="NZ_JAHEWX010000009.1"/>
</dbReference>
<accession>A0A9Q2W6K1</accession>
<name>A0A9Q2W6K1_9MICO</name>
<dbReference type="EMBL" id="JAHEWX010000009">
    <property type="protein sequence ID" value="MBT1541833.1"/>
    <property type="molecule type" value="Genomic_DNA"/>
</dbReference>
<dbReference type="AlphaFoldDB" id="A0A9Q2W6K1"/>
<evidence type="ECO:0000259" key="1">
    <source>
        <dbReference type="Pfam" id="PF13548"/>
    </source>
</evidence>
<dbReference type="Proteomes" id="UP000709437">
    <property type="component" value="Unassembled WGS sequence"/>
</dbReference>
<comment type="caution">
    <text evidence="2">The sequence shown here is derived from an EMBL/GenBank/DDBJ whole genome shotgun (WGS) entry which is preliminary data.</text>
</comment>
<proteinExistence type="predicted"/>
<sequence length="161" mass="16304">MSKQHEQHTLVRTLVLGIMSGGRSATPLAVLALNHDRSSLKGSWQQWKVFSTPLGRGLLVASAVGELIGDKLPKTPNRIAPSALLGRVASGALAGAALGTTGKRDLRIEGAILGGVGALVGSFVGWGARKLVGSTGLPDPVVALAEDAAVVAGSVKVITAD</sequence>
<evidence type="ECO:0000313" key="3">
    <source>
        <dbReference type="Proteomes" id="UP000709437"/>
    </source>
</evidence>
<dbReference type="InterPro" id="IPR025196">
    <property type="entry name" value="DUF4126"/>
</dbReference>